<name>A0ABM9HVI3_9VIRU</name>
<sequence length="188" mass="21759">MDNSEKLKDDLEGESNFNEKLNELRIAFERAVSLNNTLESKASTLLGFSALLISIIIFTLSSILSAPLNQTICDIPVEYIFFFLIVGVIIVILRGIAYLRELIKLRIYTYPFYNDPNKINKTINQPSEEFMKELIRDYRLSIPHHACINEKKKDLLDKGMKWLIWGFMISFILMLIFIYIKMACGSYG</sequence>
<dbReference type="Proteomes" id="UP001531446">
    <property type="component" value="Segment"/>
</dbReference>
<dbReference type="EMBL" id="OX365879">
    <property type="protein sequence ID" value="CAI4043390.1"/>
    <property type="molecule type" value="Genomic_DNA"/>
</dbReference>
<protein>
    <submittedName>
        <fullName evidence="2">Uncharacterized protein</fullName>
    </submittedName>
</protein>
<keyword evidence="1" id="KW-0472">Membrane</keyword>
<feature type="transmembrane region" description="Helical" evidence="1">
    <location>
        <begin position="45"/>
        <end position="67"/>
    </location>
</feature>
<accession>A0ABM9HVI3</accession>
<evidence type="ECO:0000313" key="3">
    <source>
        <dbReference type="Proteomes" id="UP001531446"/>
    </source>
</evidence>
<keyword evidence="1" id="KW-0812">Transmembrane</keyword>
<gene>
    <name evidence="2" type="ORF">CTG158_LOCUS26</name>
</gene>
<feature type="transmembrane region" description="Helical" evidence="1">
    <location>
        <begin position="79"/>
        <end position="99"/>
    </location>
</feature>
<reference evidence="2" key="1">
    <citation type="submission" date="2022-10" db="EMBL/GenBank/DDBJ databases">
        <authorList>
            <person name="Bize A."/>
        </authorList>
    </citation>
    <scope>NUCLEOTIDE SEQUENCE [LARGE SCALE GENOMIC DNA]</scope>
</reference>
<proteinExistence type="predicted"/>
<evidence type="ECO:0000313" key="2">
    <source>
        <dbReference type="EMBL" id="CAI4043390.1"/>
    </source>
</evidence>
<keyword evidence="3" id="KW-1185">Reference proteome</keyword>
<evidence type="ECO:0000256" key="1">
    <source>
        <dbReference type="SAM" id="Phobius"/>
    </source>
</evidence>
<feature type="transmembrane region" description="Helical" evidence="1">
    <location>
        <begin position="162"/>
        <end position="180"/>
    </location>
</feature>
<keyword evidence="1" id="KW-1133">Transmembrane helix</keyword>
<organism evidence="2 3">
    <name type="scientific">uncultured archaeal virus</name>
    <dbReference type="NCBI Taxonomy" id="1960247"/>
    <lineage>
        <taxon>Viruses</taxon>
        <taxon>environmental samples</taxon>
    </lineage>
</organism>